<accession>A0ABX7H194</accession>
<reference evidence="2 3" key="1">
    <citation type="submission" date="2021-02" db="EMBL/GenBank/DDBJ databases">
        <title>FDA dAtabase for Regulatory Grade micrObial Sequences (FDA-ARGOS): Supporting development and validation of Infectious Disease Dx tests.</title>
        <authorList>
            <person name="Carlson P."/>
            <person name="Fischbach M."/>
            <person name="Hastie J."/>
            <person name="Bilen M."/>
            <person name="Cheng A."/>
            <person name="Tallon L."/>
            <person name="Sadzewicz L."/>
            <person name="Zhao X."/>
            <person name="Boylan J."/>
            <person name="Ott S."/>
            <person name="Bowen H."/>
            <person name="Vavikolanu K."/>
            <person name="Mehta A."/>
            <person name="Aluvathingal J."/>
            <person name="Nadendla S."/>
            <person name="Yan Y."/>
            <person name="Sichtig H."/>
        </authorList>
    </citation>
    <scope>NUCLEOTIDE SEQUENCE [LARGE SCALE GENOMIC DNA]</scope>
    <source>
        <strain evidence="2 3">FDAARGOS_1229</strain>
    </source>
</reference>
<evidence type="ECO:0000313" key="2">
    <source>
        <dbReference type="EMBL" id="QRO48548.1"/>
    </source>
</evidence>
<keyword evidence="1" id="KW-0732">Signal</keyword>
<feature type="signal peptide" evidence="1">
    <location>
        <begin position="1"/>
        <end position="22"/>
    </location>
</feature>
<proteinExistence type="predicted"/>
<protein>
    <submittedName>
        <fullName evidence="2">DUF1566 domain-containing protein</fullName>
    </submittedName>
</protein>
<dbReference type="PROSITE" id="PS51257">
    <property type="entry name" value="PROKAR_LIPOPROTEIN"/>
    <property type="match status" value="1"/>
</dbReference>
<gene>
    <name evidence="2" type="ORF">I6J59_11305</name>
</gene>
<keyword evidence="3" id="KW-1185">Reference proteome</keyword>
<name>A0ABX7H194_9BACT</name>
<dbReference type="RefSeq" id="WP_034501861.1">
    <property type="nucleotide sequence ID" value="NZ_CP069450.1"/>
</dbReference>
<dbReference type="Proteomes" id="UP000654720">
    <property type="component" value="Chromosome"/>
</dbReference>
<feature type="chain" id="PRO_5046051746" evidence="1">
    <location>
        <begin position="23"/>
        <end position="221"/>
    </location>
</feature>
<evidence type="ECO:0000313" key="3">
    <source>
        <dbReference type="Proteomes" id="UP000654720"/>
    </source>
</evidence>
<dbReference type="EMBL" id="CP069450">
    <property type="protein sequence ID" value="QRO48548.1"/>
    <property type="molecule type" value="Genomic_DNA"/>
</dbReference>
<dbReference type="GeneID" id="93098866"/>
<evidence type="ECO:0000256" key="1">
    <source>
        <dbReference type="SAM" id="SignalP"/>
    </source>
</evidence>
<organism evidence="2 3">
    <name type="scientific">Butyricimonas virosa</name>
    <dbReference type="NCBI Taxonomy" id="544645"/>
    <lineage>
        <taxon>Bacteria</taxon>
        <taxon>Pseudomonadati</taxon>
        <taxon>Bacteroidota</taxon>
        <taxon>Bacteroidia</taxon>
        <taxon>Bacteroidales</taxon>
        <taxon>Odoribacteraceae</taxon>
        <taxon>Butyricimonas</taxon>
    </lineage>
</organism>
<sequence length="221" mass="24429">MITIKRFCIIALVASLCFSFSACDKHIDFPDTAVKPCHILCTDGKVLPVEDFEQSDKQAIAVVFHINHDENIEGNGYAVYLWDLLPSAFADSLGVEQGTSADVTAFDGNSNTFALYKSDETTSPLAQKAFDLWAYGQSAYIPSVAQMRLLYKVKEYINPIISLCGGDTIPDDAGVCWYWTSTEVKGQETDKAWLYSMGSGTMQETPKLQAHRARAIITLMD</sequence>